<accession>A0ABU2AXR9</accession>
<protein>
    <submittedName>
        <fullName evidence="1">Uncharacterized protein</fullName>
    </submittedName>
</protein>
<comment type="caution">
    <text evidence="1">The sequence shown here is derived from an EMBL/GenBank/DDBJ whole genome shotgun (WGS) entry which is preliminary data.</text>
</comment>
<dbReference type="EMBL" id="JAVDYJ010000001">
    <property type="protein sequence ID" value="MDR7346146.1"/>
    <property type="molecule type" value="Genomic_DNA"/>
</dbReference>
<reference evidence="1 2" key="1">
    <citation type="submission" date="2023-07" db="EMBL/GenBank/DDBJ databases">
        <title>Sequencing the genomes of 1000 actinobacteria strains.</title>
        <authorList>
            <person name="Klenk H.-P."/>
        </authorList>
    </citation>
    <scope>NUCLEOTIDE SEQUENCE [LARGE SCALE GENOMIC DNA]</scope>
    <source>
        <strain evidence="1 2">DSM 22966</strain>
    </source>
</reference>
<name>A0ABU2AXR9_9MICC</name>
<dbReference type="Proteomes" id="UP001183794">
    <property type="component" value="Unassembled WGS sequence"/>
</dbReference>
<evidence type="ECO:0000313" key="1">
    <source>
        <dbReference type="EMBL" id="MDR7346146.1"/>
    </source>
</evidence>
<gene>
    <name evidence="1" type="ORF">J2S62_000403</name>
</gene>
<keyword evidence="2" id="KW-1185">Reference proteome</keyword>
<sequence>MFEKAETYWIEGIRLRIQRRAVGVVDIEFIDAPQGSLGASPWPRPRQRQNHHQISYYRKYGERYCHISMTQPKILPSRISSGLVNAL</sequence>
<organism evidence="1 2">
    <name type="scientific">Enteractinococcus fodinae</name>
    <dbReference type="NCBI Taxonomy" id="684663"/>
    <lineage>
        <taxon>Bacteria</taxon>
        <taxon>Bacillati</taxon>
        <taxon>Actinomycetota</taxon>
        <taxon>Actinomycetes</taxon>
        <taxon>Micrococcales</taxon>
        <taxon>Micrococcaceae</taxon>
    </lineage>
</organism>
<proteinExistence type="predicted"/>
<evidence type="ECO:0000313" key="2">
    <source>
        <dbReference type="Proteomes" id="UP001183794"/>
    </source>
</evidence>